<comment type="caution">
    <text evidence="2">The sequence shown here is derived from an EMBL/GenBank/DDBJ whole genome shotgun (WGS) entry which is preliminary data.</text>
</comment>
<sequence length="137" mass="14757">MNNKEMQFAYKVKLALDANLDNLSDDTLQSLAAARRVALARKKQTPMTVRVEQPVFAGAFGGNGGSLSPEKPSWLGRLGVAVPLLAGIILFAGIYQHENAKRVADLAEIDAAVLSDELPLSAYLDHGFNAYLTEKGE</sequence>
<feature type="transmembrane region" description="Helical" evidence="1">
    <location>
        <begin position="74"/>
        <end position="95"/>
    </location>
</feature>
<dbReference type="InterPro" id="IPR022064">
    <property type="entry name" value="DUF3619"/>
</dbReference>
<dbReference type="Proteomes" id="UP000462435">
    <property type="component" value="Unassembled WGS sequence"/>
</dbReference>
<name>A0A7V8FY38_9BURK</name>
<protein>
    <recommendedName>
        <fullName evidence="4">DUF3619 family protein</fullName>
    </recommendedName>
</protein>
<evidence type="ECO:0008006" key="4">
    <source>
        <dbReference type="Google" id="ProtNLM"/>
    </source>
</evidence>
<keyword evidence="1" id="KW-0812">Transmembrane</keyword>
<keyword evidence="1" id="KW-0472">Membrane</keyword>
<reference evidence="3" key="1">
    <citation type="journal article" date="2020" name="MBio">
        <title>Horizontal gene transfer to a defensive symbiont with a reduced genome amongst a multipartite beetle microbiome.</title>
        <authorList>
            <person name="Waterworth S.C."/>
            <person name="Florez L.V."/>
            <person name="Rees E.R."/>
            <person name="Hertweck C."/>
            <person name="Kaltenpoth M."/>
            <person name="Kwan J.C."/>
        </authorList>
    </citation>
    <scope>NUCLEOTIDE SEQUENCE [LARGE SCALE GENOMIC DNA]</scope>
</reference>
<evidence type="ECO:0000313" key="2">
    <source>
        <dbReference type="EMBL" id="KAF1045306.1"/>
    </source>
</evidence>
<evidence type="ECO:0000313" key="3">
    <source>
        <dbReference type="Proteomes" id="UP000462435"/>
    </source>
</evidence>
<evidence type="ECO:0000256" key="1">
    <source>
        <dbReference type="SAM" id="Phobius"/>
    </source>
</evidence>
<proteinExistence type="predicted"/>
<gene>
    <name evidence="2" type="ORF">GAK35_01404</name>
</gene>
<accession>A0A7V8FY38</accession>
<dbReference type="AlphaFoldDB" id="A0A7V8FY38"/>
<keyword evidence="1" id="KW-1133">Transmembrane helix</keyword>
<dbReference type="EMBL" id="WNDX01000032">
    <property type="protein sequence ID" value="KAF1045306.1"/>
    <property type="molecule type" value="Genomic_DNA"/>
</dbReference>
<dbReference type="Pfam" id="PF12279">
    <property type="entry name" value="DUF3619"/>
    <property type="match status" value="1"/>
</dbReference>
<organism evidence="2 3">
    <name type="scientific">Herbaspirillum frisingense</name>
    <dbReference type="NCBI Taxonomy" id="92645"/>
    <lineage>
        <taxon>Bacteria</taxon>
        <taxon>Pseudomonadati</taxon>
        <taxon>Pseudomonadota</taxon>
        <taxon>Betaproteobacteria</taxon>
        <taxon>Burkholderiales</taxon>
        <taxon>Oxalobacteraceae</taxon>
        <taxon>Herbaspirillum</taxon>
    </lineage>
</organism>